<dbReference type="InterPro" id="IPR006045">
    <property type="entry name" value="Cupin_1"/>
</dbReference>
<evidence type="ECO:0000313" key="7">
    <source>
        <dbReference type="EMBL" id="RYR02837.1"/>
    </source>
</evidence>
<feature type="chain" id="PRO_5018820446" description="Cupin type-1 domain-containing protein" evidence="5">
    <location>
        <begin position="19"/>
        <end position="435"/>
    </location>
</feature>
<dbReference type="InterPro" id="IPR022379">
    <property type="entry name" value="11S_seedstore_CS"/>
</dbReference>
<evidence type="ECO:0000313" key="8">
    <source>
        <dbReference type="Proteomes" id="UP000289738"/>
    </source>
</evidence>
<comment type="similarity">
    <text evidence="1 5">Belongs to the 11S seed storage protein (globulins) family.</text>
</comment>
<dbReference type="InterPro" id="IPR011051">
    <property type="entry name" value="RmlC_Cupin_sf"/>
</dbReference>
<comment type="caution">
    <text evidence="7">The sequence shown here is derived from an EMBL/GenBank/DDBJ whole genome shotgun (WGS) entry which is preliminary data.</text>
</comment>
<dbReference type="AlphaFoldDB" id="A0A444YLR8"/>
<dbReference type="Pfam" id="PF00190">
    <property type="entry name" value="Cupin_1"/>
    <property type="match status" value="2"/>
</dbReference>
<dbReference type="GO" id="GO:0045735">
    <property type="term" value="F:nutrient reservoir activity"/>
    <property type="evidence" value="ECO:0007669"/>
    <property type="project" value="UniProtKB-KW"/>
</dbReference>
<comment type="function">
    <text evidence="5">Seed storage protein.</text>
</comment>
<dbReference type="InterPro" id="IPR050253">
    <property type="entry name" value="Seed_Storage-Functional"/>
</dbReference>
<feature type="domain" description="Cupin type-1" evidence="6">
    <location>
        <begin position="263"/>
        <end position="415"/>
    </location>
</feature>
<dbReference type="PROSITE" id="PS00305">
    <property type="entry name" value="11S_SEED_STORAGE"/>
    <property type="match status" value="1"/>
</dbReference>
<keyword evidence="4 5" id="KW-1015">Disulfide bond</keyword>
<dbReference type="EMBL" id="SDMP01000016">
    <property type="protein sequence ID" value="RYR02837.1"/>
    <property type="molecule type" value="Genomic_DNA"/>
</dbReference>
<evidence type="ECO:0000256" key="1">
    <source>
        <dbReference type="ARBA" id="ARBA00007178"/>
    </source>
</evidence>
<comment type="function">
    <text evidence="5">This protein found in the seeds of many leguminous and non-leguminous plants is the source of sulfur-containing amino acids in seed meals.</text>
</comment>
<dbReference type="Gene3D" id="2.60.120.10">
    <property type="entry name" value="Jelly Rolls"/>
    <property type="match status" value="2"/>
</dbReference>
<name>A0A444YLR8_ARAHY</name>
<keyword evidence="8" id="KW-1185">Reference proteome</keyword>
<evidence type="ECO:0000256" key="2">
    <source>
        <dbReference type="ARBA" id="ARBA00022761"/>
    </source>
</evidence>
<dbReference type="CDD" id="cd02243">
    <property type="entry name" value="cupin_11S_legumin_C"/>
    <property type="match status" value="1"/>
</dbReference>
<dbReference type="STRING" id="3818.A0A444YLR8"/>
<evidence type="ECO:0000259" key="6">
    <source>
        <dbReference type="SMART" id="SM00835"/>
    </source>
</evidence>
<gene>
    <name evidence="7" type="ORF">Ahy_B06g081675</name>
</gene>
<accession>A0A444YLR8</accession>
<comment type="subunit">
    <text evidence="5">Hexamer; each subunit is composed of an acidic and a basic chain derived from a single precursor and linked by a disulfide bond.</text>
</comment>
<dbReference type="Proteomes" id="UP000289738">
    <property type="component" value="Chromosome B06"/>
</dbReference>
<feature type="domain" description="Cupin type-1" evidence="6">
    <location>
        <begin position="34"/>
        <end position="217"/>
    </location>
</feature>
<dbReference type="InterPro" id="IPR006044">
    <property type="entry name" value="11S_seedstore_pln"/>
</dbReference>
<dbReference type="SMART" id="SM00835">
    <property type="entry name" value="Cupin_1"/>
    <property type="match status" value="2"/>
</dbReference>
<feature type="signal peptide" evidence="5">
    <location>
        <begin position="1"/>
        <end position="18"/>
    </location>
</feature>
<sequence>MANSLRLAFLVLFQSSLALSLAHRYPTKCSFDKLVALEPTKRVESEGGFTEYWDSKNDQFQCVGVSALRYSIKPKGLLLPHYINAPRLQYVLQGTFHHCMHAGTGILETVVPGCPETFREQTRHGDQHQKIHATREGDVIVVPTGSAQWIYNSGETDMVIFSVIDSANEDNQLDLKVRKFFLGGKPQEEKGEEGNMFSGLELKTVAESLDIDMGIAGKVQGVDDPRGSMIIVEDELETLSPAVEESGNGNGLDETVCTLRLVHQLAESTDADKYNPRAGFLTALNTPNLPVLQYVQLGVDRGVLYKNAVMAPHYNLNCHAVIYGTEGRGWIEVVGENGRKVYEGEVREGQILIVPQQFVVAKKAAEGSDEGFGWIAVKTSDNPMISPLAGKLSLIRAMPLPVLMNSFRLTAEEAISLKKRGELTLFSPDPAQTQI</sequence>
<evidence type="ECO:0000256" key="5">
    <source>
        <dbReference type="RuleBase" id="RU003681"/>
    </source>
</evidence>
<keyword evidence="5" id="KW-0732">Signal</keyword>
<dbReference type="CDD" id="cd02242">
    <property type="entry name" value="cupin_11S_legumin_N"/>
    <property type="match status" value="1"/>
</dbReference>
<dbReference type="SUPFAM" id="SSF51182">
    <property type="entry name" value="RmlC-like cupins"/>
    <property type="match status" value="1"/>
</dbReference>
<protein>
    <recommendedName>
        <fullName evidence="6">Cupin type-1 domain-containing protein</fullName>
    </recommendedName>
</protein>
<dbReference type="PANTHER" id="PTHR31189:SF48">
    <property type="entry name" value="LEGUMIN B"/>
    <property type="match status" value="1"/>
</dbReference>
<keyword evidence="2 5" id="KW-0758">Storage protein</keyword>
<dbReference type="PANTHER" id="PTHR31189">
    <property type="entry name" value="OS03G0336100 PROTEIN-RELATED"/>
    <property type="match status" value="1"/>
</dbReference>
<evidence type="ECO:0000256" key="3">
    <source>
        <dbReference type="ARBA" id="ARBA00023129"/>
    </source>
</evidence>
<dbReference type="InterPro" id="IPR014710">
    <property type="entry name" value="RmlC-like_jellyroll"/>
</dbReference>
<proteinExistence type="inferred from homology"/>
<evidence type="ECO:0000256" key="4">
    <source>
        <dbReference type="ARBA" id="ARBA00023157"/>
    </source>
</evidence>
<keyword evidence="3 5" id="KW-0708">Seed storage protein</keyword>
<organism evidence="7 8">
    <name type="scientific">Arachis hypogaea</name>
    <name type="common">Peanut</name>
    <dbReference type="NCBI Taxonomy" id="3818"/>
    <lineage>
        <taxon>Eukaryota</taxon>
        <taxon>Viridiplantae</taxon>
        <taxon>Streptophyta</taxon>
        <taxon>Embryophyta</taxon>
        <taxon>Tracheophyta</taxon>
        <taxon>Spermatophyta</taxon>
        <taxon>Magnoliopsida</taxon>
        <taxon>eudicotyledons</taxon>
        <taxon>Gunneridae</taxon>
        <taxon>Pentapetalae</taxon>
        <taxon>rosids</taxon>
        <taxon>fabids</taxon>
        <taxon>Fabales</taxon>
        <taxon>Fabaceae</taxon>
        <taxon>Papilionoideae</taxon>
        <taxon>50 kb inversion clade</taxon>
        <taxon>dalbergioids sensu lato</taxon>
        <taxon>Dalbergieae</taxon>
        <taxon>Pterocarpus clade</taxon>
        <taxon>Arachis</taxon>
    </lineage>
</organism>
<reference evidence="7 8" key="1">
    <citation type="submission" date="2019-01" db="EMBL/GenBank/DDBJ databases">
        <title>Sequencing of cultivated peanut Arachis hypogaea provides insights into genome evolution and oil improvement.</title>
        <authorList>
            <person name="Chen X."/>
        </authorList>
    </citation>
    <scope>NUCLEOTIDE SEQUENCE [LARGE SCALE GENOMIC DNA]</scope>
    <source>
        <strain evidence="8">cv. Fuhuasheng</strain>
        <tissue evidence="7">Leaves</tissue>
    </source>
</reference>
<dbReference type="PRINTS" id="PR00439">
    <property type="entry name" value="11SGLOBULIN"/>
</dbReference>